<evidence type="ECO:0000259" key="5">
    <source>
        <dbReference type="Pfam" id="PF22941"/>
    </source>
</evidence>
<dbReference type="GO" id="GO:0003713">
    <property type="term" value="F:transcription coactivator activity"/>
    <property type="evidence" value="ECO:0007669"/>
    <property type="project" value="TreeGrafter"/>
</dbReference>
<dbReference type="InterPro" id="IPR000433">
    <property type="entry name" value="Znf_ZZ"/>
</dbReference>
<evidence type="ECO:0000256" key="1">
    <source>
        <dbReference type="ARBA" id="ARBA00022723"/>
    </source>
</evidence>
<dbReference type="PANTHER" id="PTHR12374:SF63">
    <property type="entry name" value="TRANSCRIPTIONAL ADAPTER 2-BETA"/>
    <property type="match status" value="1"/>
</dbReference>
<dbReference type="Pfam" id="PF22941">
    <property type="entry name" value="TADA2A-like_3rd"/>
    <property type="match status" value="1"/>
</dbReference>
<keyword evidence="2" id="KW-0863">Zinc-finger</keyword>
<evidence type="ECO:0000256" key="3">
    <source>
        <dbReference type="ARBA" id="ARBA00022833"/>
    </source>
</evidence>
<protein>
    <recommendedName>
        <fullName evidence="9">Transcriptional adapter 2-beta</fullName>
    </recommendedName>
</protein>
<evidence type="ECO:0000313" key="8">
    <source>
        <dbReference type="Proteomes" id="UP000324629"/>
    </source>
</evidence>
<evidence type="ECO:0000256" key="4">
    <source>
        <dbReference type="SAM" id="MobiDB-lite"/>
    </source>
</evidence>
<dbReference type="GO" id="GO:0003682">
    <property type="term" value="F:chromatin binding"/>
    <property type="evidence" value="ECO:0007669"/>
    <property type="project" value="TreeGrafter"/>
</dbReference>
<feature type="compositionally biased region" description="Polar residues" evidence="4">
    <location>
        <begin position="549"/>
        <end position="560"/>
    </location>
</feature>
<dbReference type="GO" id="GO:0008270">
    <property type="term" value="F:zinc ion binding"/>
    <property type="evidence" value="ECO:0007669"/>
    <property type="project" value="UniProtKB-KW"/>
</dbReference>
<evidence type="ECO:0000313" key="7">
    <source>
        <dbReference type="EMBL" id="KAA3681790.1"/>
    </source>
</evidence>
<dbReference type="SMART" id="SM00384">
    <property type="entry name" value="AT_hook"/>
    <property type="match status" value="2"/>
</dbReference>
<dbReference type="PANTHER" id="PTHR12374">
    <property type="entry name" value="TRANSCRIPTIONAL ADAPTOR 2 ADA2 -RELATED"/>
    <property type="match status" value="1"/>
</dbReference>
<feature type="domain" description="Transcriptional adapter 2-alpha/beta-like" evidence="5">
    <location>
        <begin position="175"/>
        <end position="241"/>
    </location>
</feature>
<dbReference type="AlphaFoldDB" id="A0A5J4P2T6"/>
<dbReference type="SUPFAM" id="SSF57850">
    <property type="entry name" value="RING/U-box"/>
    <property type="match status" value="1"/>
</dbReference>
<dbReference type="GO" id="GO:0005634">
    <property type="term" value="C:nucleus"/>
    <property type="evidence" value="ECO:0007669"/>
    <property type="project" value="TreeGrafter"/>
</dbReference>
<feature type="non-terminal residue" evidence="7">
    <location>
        <position position="1"/>
    </location>
</feature>
<dbReference type="InterPro" id="IPR055141">
    <property type="entry name" value="TADA2A_B-like_dom"/>
</dbReference>
<organism evidence="7 8">
    <name type="scientific">Paragonimus westermani</name>
    <dbReference type="NCBI Taxonomy" id="34504"/>
    <lineage>
        <taxon>Eukaryota</taxon>
        <taxon>Metazoa</taxon>
        <taxon>Spiralia</taxon>
        <taxon>Lophotrochozoa</taxon>
        <taxon>Platyhelminthes</taxon>
        <taxon>Trematoda</taxon>
        <taxon>Digenea</taxon>
        <taxon>Plagiorchiida</taxon>
        <taxon>Troglotremata</taxon>
        <taxon>Troglotrematidae</taxon>
        <taxon>Paragonimus</taxon>
    </lineage>
</organism>
<feature type="region of interest" description="Disordered" evidence="4">
    <location>
        <begin position="549"/>
        <end position="577"/>
    </location>
</feature>
<dbReference type="GO" id="GO:0006338">
    <property type="term" value="P:chromatin remodeling"/>
    <property type="evidence" value="ECO:0007669"/>
    <property type="project" value="TreeGrafter"/>
</dbReference>
<keyword evidence="8" id="KW-1185">Reference proteome</keyword>
<reference evidence="7 8" key="1">
    <citation type="journal article" date="2019" name="Gigascience">
        <title>Whole-genome sequence of the oriental lung fluke Paragonimus westermani.</title>
        <authorList>
            <person name="Oey H."/>
            <person name="Zakrzewski M."/>
            <person name="Narain K."/>
            <person name="Devi K.R."/>
            <person name="Agatsuma T."/>
            <person name="Nawaratna S."/>
            <person name="Gobert G.N."/>
            <person name="Jones M.K."/>
            <person name="Ragan M.A."/>
            <person name="McManus D.P."/>
            <person name="Krause L."/>
        </authorList>
    </citation>
    <scope>NUCLEOTIDE SEQUENCE [LARGE SCALE GENOMIC DNA]</scope>
    <source>
        <strain evidence="7 8">IND2009</strain>
    </source>
</reference>
<feature type="domain" description="ZZ-type" evidence="6">
    <location>
        <begin position="35"/>
        <end position="78"/>
    </location>
</feature>
<dbReference type="InterPro" id="IPR017956">
    <property type="entry name" value="AT_hook_DNA-bd_motif"/>
</dbReference>
<keyword evidence="3" id="KW-0862">Zinc</keyword>
<evidence type="ECO:0000259" key="6">
    <source>
        <dbReference type="Pfam" id="PF25299"/>
    </source>
</evidence>
<evidence type="ECO:0000256" key="2">
    <source>
        <dbReference type="ARBA" id="ARBA00022771"/>
    </source>
</evidence>
<dbReference type="Pfam" id="PF25299">
    <property type="entry name" value="ZZ_ADA2"/>
    <property type="match status" value="1"/>
</dbReference>
<keyword evidence="1" id="KW-0479">Metal-binding</keyword>
<feature type="region of interest" description="Disordered" evidence="4">
    <location>
        <begin position="721"/>
        <end position="749"/>
    </location>
</feature>
<accession>A0A5J4P2T6</accession>
<proteinExistence type="predicted"/>
<dbReference type="Gene3D" id="3.30.60.90">
    <property type="match status" value="1"/>
</dbReference>
<dbReference type="InterPro" id="IPR043145">
    <property type="entry name" value="Znf_ZZ_sf"/>
</dbReference>
<dbReference type="GO" id="GO:0070461">
    <property type="term" value="C:SAGA-type complex"/>
    <property type="evidence" value="ECO:0007669"/>
    <property type="project" value="TreeGrafter"/>
</dbReference>
<evidence type="ECO:0008006" key="9">
    <source>
        <dbReference type="Google" id="ProtNLM"/>
    </source>
</evidence>
<dbReference type="EMBL" id="QNGE01000128">
    <property type="protein sequence ID" value="KAA3681790.1"/>
    <property type="molecule type" value="Genomic_DNA"/>
</dbReference>
<dbReference type="GO" id="GO:0006357">
    <property type="term" value="P:regulation of transcription by RNA polymerase II"/>
    <property type="evidence" value="ECO:0007669"/>
    <property type="project" value="TreeGrafter"/>
</dbReference>
<comment type="caution">
    <text evidence="7">The sequence shown here is derived from an EMBL/GenBank/DDBJ whole genome shotgun (WGS) entry which is preliminary data.</text>
</comment>
<dbReference type="GO" id="GO:0003677">
    <property type="term" value="F:DNA binding"/>
    <property type="evidence" value="ECO:0007669"/>
    <property type="project" value="InterPro"/>
</dbReference>
<dbReference type="Proteomes" id="UP000324629">
    <property type="component" value="Unassembled WGS sequence"/>
</dbReference>
<gene>
    <name evidence="7" type="ORF">DEA37_0011960</name>
</gene>
<sequence>AYLRRLPKLSGSYELSNQARRYMPTAEMQCKLLKCTYCLQKLSDTYVACSECPLVKLCIECFLSGAEGGKHQNSHNYSFESLSFNTVSGLFSANDYWLCEEDVKLLAAIENYGFGNCAADCKKHYEQFYIHGVVGQQTIANLPVTSRTTDHTPKDSLPPVTHRVCELRCEEQKALGYMPHRDDYEYEFHNDAEKILISVPYGAADSLEYELQLALVDIYNRHLRERALRHSVANEHGLVTYLLRDVILPQAESRPNQTFRSCVNFKQKSDRRRMRRRSYRWSLSYGQKRRRLLDASMGFSKLSFYTRFDSWKSSGHLTDSVVEAPEEITCGPLQLNRMSISNFHPNAYSLSVPTPALDSESLGHSATDRTALASNPASIFDYTKWQHKFTQTSWDIMGPHLTTCGRSKSVSLDAQSYPTSVHSPYCSFSHCLNPCSSSTTASDSGIGSLESCGQSTISTSSISGDPFTRTSSSAISASRLSLVRRPRSNSDSVCCSSSFTGTTHTRSLEPFSSLRDLRLQSDIPFNLAISREFFRWNLDKRHTFQSCNQPPTVALSTQPETVKRRRGRPPRAKNNSLCDTPVISVRQKDPVSVAAYSVCTSWMAPFLRFMTHREAENLSQYLKREHELRSELLQLKNHHDRGVRRLDEVNLQPCMAFTPSNGCFLLSHPVTYLDSHKGIGLKRNKRKYESRRLCATRPHPKRNCISLSKLAIYTRSCASNQDLRVPRPRGRPRKQPVESSRRVSAKTRH</sequence>
<name>A0A5J4P2T6_9TREM</name>